<organism evidence="1 2">
    <name type="scientific">Flavobacterium taihuense</name>
    <dbReference type="NCBI Taxonomy" id="2857508"/>
    <lineage>
        <taxon>Bacteria</taxon>
        <taxon>Pseudomonadati</taxon>
        <taxon>Bacteroidota</taxon>
        <taxon>Flavobacteriia</taxon>
        <taxon>Flavobacteriales</taxon>
        <taxon>Flavobacteriaceae</taxon>
        <taxon>Flavobacterium</taxon>
    </lineage>
</organism>
<comment type="caution">
    <text evidence="1">The sequence shown here is derived from an EMBL/GenBank/DDBJ whole genome shotgun (WGS) entry which is preliminary data.</text>
</comment>
<accession>A0ABS6Y1L6</accession>
<evidence type="ECO:0000313" key="2">
    <source>
        <dbReference type="Proteomes" id="UP000812031"/>
    </source>
</evidence>
<sequence>MLDEQNKTITQKEGYEAMLYLLKAYWENSGSNDLTDILSGGEYWKGTDQPADSAFWEYWIESIEKVKKEGPMFKVLNKS</sequence>
<dbReference type="RefSeq" id="WP_219319238.1">
    <property type="nucleotide sequence ID" value="NZ_JAHWYN010000040.1"/>
</dbReference>
<reference evidence="1 2" key="1">
    <citation type="submission" date="2021-07" db="EMBL/GenBank/DDBJ databases">
        <title>Flavobacterium sp. nov. isolated from sediment on the Taihu Lake.</title>
        <authorList>
            <person name="Qu J.-H."/>
        </authorList>
    </citation>
    <scope>NUCLEOTIDE SEQUENCE [LARGE SCALE GENOMIC DNA]</scope>
    <source>
        <strain evidence="1 2">NAS39</strain>
    </source>
</reference>
<proteinExistence type="predicted"/>
<dbReference type="EMBL" id="JAHWYN010000040">
    <property type="protein sequence ID" value="MBW4362769.1"/>
    <property type="molecule type" value="Genomic_DNA"/>
</dbReference>
<evidence type="ECO:0000313" key="1">
    <source>
        <dbReference type="EMBL" id="MBW4362769.1"/>
    </source>
</evidence>
<gene>
    <name evidence="1" type="ORF">KZH69_19995</name>
</gene>
<keyword evidence="2" id="KW-1185">Reference proteome</keyword>
<dbReference type="Proteomes" id="UP000812031">
    <property type="component" value="Unassembled WGS sequence"/>
</dbReference>
<protein>
    <submittedName>
        <fullName evidence="1">Uncharacterized protein</fullName>
    </submittedName>
</protein>
<name>A0ABS6Y1L6_9FLAO</name>